<evidence type="ECO:0000256" key="4">
    <source>
        <dbReference type="SAM" id="MobiDB-lite"/>
    </source>
</evidence>
<evidence type="ECO:0008006" key="7">
    <source>
        <dbReference type="Google" id="ProtNLM"/>
    </source>
</evidence>
<evidence type="ECO:0000256" key="3">
    <source>
        <dbReference type="SAM" id="Coils"/>
    </source>
</evidence>
<protein>
    <recommendedName>
        <fullName evidence="7">ParB/Sulfiredoxin domain-containing protein</fullName>
    </recommendedName>
</protein>
<organism evidence="5 6">
    <name type="scientific">Photobacterium pectinilyticum</name>
    <dbReference type="NCBI Taxonomy" id="2906793"/>
    <lineage>
        <taxon>Bacteria</taxon>
        <taxon>Pseudomonadati</taxon>
        <taxon>Pseudomonadota</taxon>
        <taxon>Gammaproteobacteria</taxon>
        <taxon>Vibrionales</taxon>
        <taxon>Vibrionaceae</taxon>
        <taxon>Photobacterium</taxon>
    </lineage>
</organism>
<keyword evidence="6" id="KW-1185">Reference proteome</keyword>
<feature type="region of interest" description="Disordered" evidence="4">
    <location>
        <begin position="1"/>
        <end position="23"/>
    </location>
</feature>
<feature type="region of interest" description="Disordered" evidence="4">
    <location>
        <begin position="517"/>
        <end position="564"/>
    </location>
</feature>
<evidence type="ECO:0000256" key="1">
    <source>
        <dbReference type="ARBA" id="ARBA00023065"/>
    </source>
</evidence>
<feature type="compositionally biased region" description="Low complexity" evidence="4">
    <location>
        <begin position="517"/>
        <end position="527"/>
    </location>
</feature>
<accession>A0ABT1N575</accession>
<keyword evidence="2" id="KW-0238">DNA-binding</keyword>
<reference evidence="5 6" key="1">
    <citation type="submission" date="2022-07" db="EMBL/GenBank/DDBJ databases">
        <title>Photobacterium pectinilyticum sp. nov., a marine bacterium isolated from surface seawater of Qingdao offshore.</title>
        <authorList>
            <person name="Wang X."/>
        </authorList>
    </citation>
    <scope>NUCLEOTIDE SEQUENCE [LARGE SCALE GENOMIC DNA]</scope>
    <source>
        <strain evidence="5 6">ZSDE20</strain>
    </source>
</reference>
<dbReference type="Proteomes" id="UP001524460">
    <property type="component" value="Unassembled WGS sequence"/>
</dbReference>
<sequence length="564" mass="63008">MTESTANDHTGNSTVSSGKEKSTIKLPLNGKPYWFDLITLEPDQLGNAIDVSDLNPRNQTYVASTLAVADIEEDIKTHGQIMPAWGYLDKNTGETIVVDGSRRLQVALRNNLPYTIFRANKKPPEEQLKVFANSLSKTKELSLLERGEVWAKWIDSQQFNSYVAISKIEGISDTVVRVGVLASKLPEEIYICFTDPTTLGRPNLAKLINIYRKLDATGDLSARIAFKKRFLDEVDPDIISHELYTDKNKSQHKKRKKTLELSKKLALPLKELRETVDKLNLRLSEADNVISNNHTFIRELEDLVKHNKQRLSEDESYKVPVEQVPESLYPRGTKIPVAPERLNKKAIDKITSLTKVLDVELEEREKIEAKLDKKQAVLDLKKRKLDAYQEQLSDLDEVSVPIQSINGAIIEKLVQISNEVIESLTSGQRESNVTEIDTNLDHNSTAASYSVSVNDNGFNVSFQNVTNTQKSIINSLCESLVIEGNEDIDVDIESISQQLSEEQKLIAAKFLSKLVADSPSPDSSNDSGNVIGLPHLPKKKKVETKTAQLGKKGGSELESTTVIH</sequence>
<name>A0ABT1N575_9GAMM</name>
<dbReference type="PROSITE" id="PS00430">
    <property type="entry name" value="TONB_DEPENDENT_REC_1"/>
    <property type="match status" value="1"/>
</dbReference>
<keyword evidence="1" id="KW-0813">Transport</keyword>
<dbReference type="PANTHER" id="PTHR38973">
    <property type="entry name" value="PLASMID PARTITIONING CONTROL PROTEIN-RELATED"/>
    <property type="match status" value="1"/>
</dbReference>
<dbReference type="SUPFAM" id="SSF110849">
    <property type="entry name" value="ParB/Sulfiredoxin"/>
    <property type="match status" value="1"/>
</dbReference>
<gene>
    <name evidence="5" type="ORF">NHN17_09995</name>
</gene>
<keyword evidence="1" id="KW-0406">Ion transport</keyword>
<feature type="compositionally biased region" description="Polar residues" evidence="4">
    <location>
        <begin position="1"/>
        <end position="17"/>
    </location>
</feature>
<feature type="coiled-coil region" evidence="3">
    <location>
        <begin position="357"/>
        <end position="398"/>
    </location>
</feature>
<comment type="caution">
    <text evidence="5">The sequence shown here is derived from an EMBL/GenBank/DDBJ whole genome shotgun (WGS) entry which is preliminary data.</text>
</comment>
<dbReference type="Gene3D" id="1.10.10.2830">
    <property type="match status" value="1"/>
</dbReference>
<dbReference type="PANTHER" id="PTHR38973:SF2">
    <property type="entry name" value="PARB_REPB_SPO0J FAMILY PLASMID PARTITION PROTEIN"/>
    <property type="match status" value="1"/>
</dbReference>
<dbReference type="InterPro" id="IPR010916">
    <property type="entry name" value="TonB_box_CS"/>
</dbReference>
<evidence type="ECO:0000313" key="6">
    <source>
        <dbReference type="Proteomes" id="UP001524460"/>
    </source>
</evidence>
<evidence type="ECO:0000313" key="5">
    <source>
        <dbReference type="EMBL" id="MCQ1058389.1"/>
    </source>
</evidence>
<keyword evidence="3" id="KW-0175">Coiled coil</keyword>
<dbReference type="RefSeq" id="WP_255042268.1">
    <property type="nucleotide sequence ID" value="NZ_JANEYT010000018.1"/>
</dbReference>
<dbReference type="EMBL" id="JANEYT010000018">
    <property type="protein sequence ID" value="MCQ1058389.1"/>
    <property type="molecule type" value="Genomic_DNA"/>
</dbReference>
<dbReference type="InterPro" id="IPR036086">
    <property type="entry name" value="ParB/Sulfiredoxin_sf"/>
</dbReference>
<proteinExistence type="predicted"/>
<evidence type="ECO:0000256" key="2">
    <source>
        <dbReference type="ARBA" id="ARBA00023125"/>
    </source>
</evidence>